<evidence type="ECO:0000313" key="2">
    <source>
        <dbReference type="EMBL" id="CAG6745350.1"/>
    </source>
</evidence>
<feature type="compositionally biased region" description="Polar residues" evidence="1">
    <location>
        <begin position="86"/>
        <end position="107"/>
    </location>
</feature>
<proteinExistence type="predicted"/>
<protein>
    <submittedName>
        <fullName evidence="2">Uncharacterized protein</fullName>
    </submittedName>
</protein>
<evidence type="ECO:0000256" key="1">
    <source>
        <dbReference type="SAM" id="MobiDB-lite"/>
    </source>
</evidence>
<feature type="region of interest" description="Disordered" evidence="1">
    <location>
        <begin position="1"/>
        <end position="21"/>
    </location>
</feature>
<dbReference type="AlphaFoldDB" id="A0A8D9EB75"/>
<organism evidence="2">
    <name type="scientific">Cacopsylla melanoneura</name>
    <dbReference type="NCBI Taxonomy" id="428564"/>
    <lineage>
        <taxon>Eukaryota</taxon>
        <taxon>Metazoa</taxon>
        <taxon>Ecdysozoa</taxon>
        <taxon>Arthropoda</taxon>
        <taxon>Hexapoda</taxon>
        <taxon>Insecta</taxon>
        <taxon>Pterygota</taxon>
        <taxon>Neoptera</taxon>
        <taxon>Paraneoptera</taxon>
        <taxon>Hemiptera</taxon>
        <taxon>Sternorrhyncha</taxon>
        <taxon>Psylloidea</taxon>
        <taxon>Psyllidae</taxon>
        <taxon>Psyllinae</taxon>
        <taxon>Cacopsylla</taxon>
    </lineage>
</organism>
<reference evidence="2" key="1">
    <citation type="submission" date="2021-05" db="EMBL/GenBank/DDBJ databases">
        <authorList>
            <person name="Alioto T."/>
            <person name="Alioto T."/>
            <person name="Gomez Garrido J."/>
        </authorList>
    </citation>
    <scope>NUCLEOTIDE SEQUENCE</scope>
</reference>
<name>A0A8D9EB75_9HEMI</name>
<accession>A0A8D9EB75</accession>
<feature type="region of interest" description="Disordered" evidence="1">
    <location>
        <begin position="82"/>
        <end position="107"/>
    </location>
</feature>
<sequence length="107" mass="12254">MAAVWNNYQQNSYHQQQQQQTYNSYYNYQGFQSDFNNPHYNDPAHNAYLKSERAAQCGTYSTAIPPPSFGLFDHIESFMESYDQGPLSNDTRSENSTPSSVSGNFDD</sequence>
<dbReference type="EMBL" id="HBUF01492285">
    <property type="protein sequence ID" value="CAG6745350.1"/>
    <property type="molecule type" value="Transcribed_RNA"/>
</dbReference>